<evidence type="ECO:0000313" key="3">
    <source>
        <dbReference type="Proteomes" id="UP001284033"/>
    </source>
</evidence>
<organism evidence="2 3">
    <name type="scientific">Riemerella anatipestifer</name>
    <name type="common">Moraxella anatipestifer</name>
    <dbReference type="NCBI Taxonomy" id="34085"/>
    <lineage>
        <taxon>Bacteria</taxon>
        <taxon>Pseudomonadati</taxon>
        <taxon>Bacteroidota</taxon>
        <taxon>Flavobacteriia</taxon>
        <taxon>Flavobacteriales</taxon>
        <taxon>Weeksellaceae</taxon>
        <taxon>Riemerella</taxon>
    </lineage>
</organism>
<dbReference type="AlphaFoldDB" id="A0AAP6HEM9"/>
<comment type="caution">
    <text evidence="2">The sequence shown here is derived from an EMBL/GenBank/DDBJ whole genome shotgun (WGS) entry which is preliminary data.</text>
</comment>
<dbReference type="PROSITE" id="PS00695">
    <property type="entry name" value="ENT_VIR_OMP_2"/>
    <property type="match status" value="1"/>
</dbReference>
<reference evidence="2" key="1">
    <citation type="submission" date="2023-01" db="EMBL/GenBank/DDBJ databases">
        <title>Genome-based studies on antimicrobial resistance profiles of Riemerella anatipestifer in China, 1994 to 2021.</title>
        <authorList>
            <person name="Yang Z."/>
            <person name="Zhu D."/>
        </authorList>
    </citation>
    <scope>NUCLEOTIDE SEQUENCE</scope>
    <source>
        <strain evidence="2">RCAD1218</strain>
    </source>
</reference>
<accession>A0AAP6HEM9</accession>
<dbReference type="InterPro" id="IPR025665">
    <property type="entry name" value="Beta-barrel_OMP_2"/>
</dbReference>
<evidence type="ECO:0000313" key="2">
    <source>
        <dbReference type="EMBL" id="MDY3512033.1"/>
    </source>
</evidence>
<dbReference type="EMBL" id="JAQZHK010000001">
    <property type="protein sequence ID" value="MDY3512033.1"/>
    <property type="molecule type" value="Genomic_DNA"/>
</dbReference>
<sequence length="193" mass="21102">MKRILTSALVVMATTLGFSQEVKFGLKGGVNLATVKVIDLEEDEIHIPDYRTSFYAGGLVEFPLGDKLYGQVEALYVSNGAKQDKNQVIINQINVPFMVKYNVVDGLNVVGGGYLGGILGYKVKSGNRIIKADPRNISFLDGGLILGAEYNFPNNGLFFDARYNLGLANVVKPEEEDGIIKNRGFQIGLGYKF</sequence>
<name>A0AAP6HEM9_RIEAN</name>
<dbReference type="RefSeq" id="WP_154468966.1">
    <property type="nucleotide sequence ID" value="NZ_CP110126.1"/>
</dbReference>
<gene>
    <name evidence="2" type="ORF">PG303_02235</name>
</gene>
<protein>
    <submittedName>
        <fullName evidence="2">Porin family protein</fullName>
    </submittedName>
</protein>
<dbReference type="Proteomes" id="UP001284033">
    <property type="component" value="Unassembled WGS sequence"/>
</dbReference>
<dbReference type="InterPro" id="IPR000758">
    <property type="entry name" value="Enterovir_OMP"/>
</dbReference>
<feature type="domain" description="Outer membrane protein beta-barrel" evidence="1">
    <location>
        <begin position="18"/>
        <end position="170"/>
    </location>
</feature>
<evidence type="ECO:0000259" key="1">
    <source>
        <dbReference type="Pfam" id="PF13568"/>
    </source>
</evidence>
<dbReference type="Pfam" id="PF13568">
    <property type="entry name" value="OMP_b-brl_2"/>
    <property type="match status" value="1"/>
</dbReference>
<proteinExistence type="predicted"/>
<dbReference type="GO" id="GO:0044384">
    <property type="term" value="C:host outer membrane"/>
    <property type="evidence" value="ECO:0007669"/>
    <property type="project" value="InterPro"/>
</dbReference>